<evidence type="ECO:0000313" key="2">
    <source>
        <dbReference type="Proteomes" id="UP001501474"/>
    </source>
</evidence>
<dbReference type="EMBL" id="BAAART010000229">
    <property type="protein sequence ID" value="GAA2261925.1"/>
    <property type="molecule type" value="Genomic_DNA"/>
</dbReference>
<organism evidence="1 2">
    <name type="scientific">Streptomyces indiaensis</name>
    <dbReference type="NCBI Taxonomy" id="284033"/>
    <lineage>
        <taxon>Bacteria</taxon>
        <taxon>Bacillati</taxon>
        <taxon>Actinomycetota</taxon>
        <taxon>Actinomycetes</taxon>
        <taxon>Kitasatosporales</taxon>
        <taxon>Streptomycetaceae</taxon>
        <taxon>Streptomyces</taxon>
    </lineage>
</organism>
<name>A0ABP5RJG4_9ACTN</name>
<evidence type="ECO:0008006" key="3">
    <source>
        <dbReference type="Google" id="ProtNLM"/>
    </source>
</evidence>
<dbReference type="Gene3D" id="1.25.40.10">
    <property type="entry name" value="Tetratricopeptide repeat domain"/>
    <property type="match status" value="1"/>
</dbReference>
<proteinExistence type="predicted"/>
<keyword evidence="2" id="KW-1185">Reference proteome</keyword>
<evidence type="ECO:0000313" key="1">
    <source>
        <dbReference type="EMBL" id="GAA2261925.1"/>
    </source>
</evidence>
<dbReference type="SUPFAM" id="SSF48452">
    <property type="entry name" value="TPR-like"/>
    <property type="match status" value="1"/>
</dbReference>
<sequence>MIVRHAAHCNVGYAHLRLGQPAAAVPHFEESLRILGGHGDWYGESRTRLGLVRALRQLGRGRRAARECAELLGRADARDDRYIAGLARHQHGLLLRERGEVGEAREEWDAALAALEGTDEWAVFTELRELLASSSRLLGG</sequence>
<reference evidence="2" key="1">
    <citation type="journal article" date="2019" name="Int. J. Syst. Evol. Microbiol.">
        <title>The Global Catalogue of Microorganisms (GCM) 10K type strain sequencing project: providing services to taxonomists for standard genome sequencing and annotation.</title>
        <authorList>
            <consortium name="The Broad Institute Genomics Platform"/>
            <consortium name="The Broad Institute Genome Sequencing Center for Infectious Disease"/>
            <person name="Wu L."/>
            <person name="Ma J."/>
        </authorList>
    </citation>
    <scope>NUCLEOTIDE SEQUENCE [LARGE SCALE GENOMIC DNA]</scope>
    <source>
        <strain evidence="2">JCM 3053</strain>
    </source>
</reference>
<comment type="caution">
    <text evidence="1">The sequence shown here is derived from an EMBL/GenBank/DDBJ whole genome shotgun (WGS) entry which is preliminary data.</text>
</comment>
<accession>A0ABP5RJG4</accession>
<gene>
    <name evidence="1" type="ORF">GCM10010104_69210</name>
</gene>
<dbReference type="InterPro" id="IPR011990">
    <property type="entry name" value="TPR-like_helical_dom_sf"/>
</dbReference>
<dbReference type="Proteomes" id="UP001501474">
    <property type="component" value="Unassembled WGS sequence"/>
</dbReference>
<dbReference type="RefSeq" id="WP_234749978.1">
    <property type="nucleotide sequence ID" value="NZ_BAAART010000229.1"/>
</dbReference>
<protein>
    <recommendedName>
        <fullName evidence="3">Tetratricopeptide repeat protein</fullName>
    </recommendedName>
</protein>